<reference evidence="4" key="1">
    <citation type="submission" date="2016-01" db="EMBL/GenBank/DDBJ databases">
        <authorList>
            <person name="Mcilroy J.S."/>
            <person name="Karst M S."/>
            <person name="Albertsen M."/>
        </authorList>
    </citation>
    <scope>NUCLEOTIDE SEQUENCE</scope>
    <source>
        <strain evidence="4">Cfx-K</strain>
    </source>
</reference>
<organism evidence="4 5">
    <name type="scientific">Candidatus Promineifilum breve</name>
    <dbReference type="NCBI Taxonomy" id="1806508"/>
    <lineage>
        <taxon>Bacteria</taxon>
        <taxon>Bacillati</taxon>
        <taxon>Chloroflexota</taxon>
        <taxon>Ardenticatenia</taxon>
        <taxon>Candidatus Promineifilales</taxon>
        <taxon>Candidatus Promineifilaceae</taxon>
        <taxon>Candidatus Promineifilum</taxon>
    </lineage>
</organism>
<evidence type="ECO:0000313" key="4">
    <source>
        <dbReference type="EMBL" id="CUS03345.2"/>
    </source>
</evidence>
<keyword evidence="2 4" id="KW-0012">Acyltransferase</keyword>
<name>A0A160T3W0_9CHLR</name>
<dbReference type="Pfam" id="PF00583">
    <property type="entry name" value="Acetyltransf_1"/>
    <property type="match status" value="1"/>
</dbReference>
<dbReference type="InterPro" id="IPR000182">
    <property type="entry name" value="GNAT_dom"/>
</dbReference>
<dbReference type="EC" id="2.3.1.82" evidence="4"/>
<sequence>MIIRPVEPADQAEWLRLRLELWPDSTAEEEAEVIDRFLAGYPLPTLMAAFVGVRPEGGLCGLVEVAIHETAPGCTTDRIGFLEAWYVDPDWRGRGMGRALVARAEAWARAAGCREMASDTEPAYPLSPAAHAALGYEEVARFFRKDI</sequence>
<evidence type="ECO:0000256" key="1">
    <source>
        <dbReference type="ARBA" id="ARBA00022679"/>
    </source>
</evidence>
<evidence type="ECO:0000313" key="5">
    <source>
        <dbReference type="Proteomes" id="UP000215027"/>
    </source>
</evidence>
<proteinExistence type="predicted"/>
<gene>
    <name evidence="4" type="primary">aacA</name>
    <name evidence="4" type="ORF">CFX0092_A1467</name>
</gene>
<dbReference type="InterPro" id="IPR050832">
    <property type="entry name" value="Bact_Acetyltransf"/>
</dbReference>
<accession>A0A160T3W0</accession>
<dbReference type="RefSeq" id="WP_095042849.1">
    <property type="nucleotide sequence ID" value="NZ_LN890655.1"/>
</dbReference>
<dbReference type="AlphaFoldDB" id="A0A160T3W0"/>
<dbReference type="Proteomes" id="UP000215027">
    <property type="component" value="Chromosome I"/>
</dbReference>
<evidence type="ECO:0000259" key="3">
    <source>
        <dbReference type="PROSITE" id="PS51186"/>
    </source>
</evidence>
<dbReference type="InterPro" id="IPR016181">
    <property type="entry name" value="Acyl_CoA_acyltransferase"/>
</dbReference>
<dbReference type="SUPFAM" id="SSF55729">
    <property type="entry name" value="Acyl-CoA N-acyltransferases (Nat)"/>
    <property type="match status" value="1"/>
</dbReference>
<dbReference type="KEGG" id="pbf:CFX0092_A1467"/>
<dbReference type="PANTHER" id="PTHR43877">
    <property type="entry name" value="AMINOALKYLPHOSPHONATE N-ACETYLTRANSFERASE-RELATED-RELATED"/>
    <property type="match status" value="1"/>
</dbReference>
<dbReference type="GO" id="GO:0047663">
    <property type="term" value="F:aminoglycoside 6'-N-acetyltransferase activity"/>
    <property type="evidence" value="ECO:0007669"/>
    <property type="project" value="UniProtKB-EC"/>
</dbReference>
<keyword evidence="1 4" id="KW-0808">Transferase</keyword>
<dbReference type="EMBL" id="LN890655">
    <property type="protein sequence ID" value="CUS03345.2"/>
    <property type="molecule type" value="Genomic_DNA"/>
</dbReference>
<protein>
    <submittedName>
        <fullName evidence="4">Aminoglycoside N(6')-acetyltransferase type 1</fullName>
        <ecNumber evidence="4">2.3.1.82</ecNumber>
    </submittedName>
</protein>
<dbReference type="CDD" id="cd04301">
    <property type="entry name" value="NAT_SF"/>
    <property type="match status" value="1"/>
</dbReference>
<keyword evidence="5" id="KW-1185">Reference proteome</keyword>
<dbReference type="OrthoDB" id="118633at2"/>
<feature type="domain" description="N-acetyltransferase" evidence="3">
    <location>
        <begin position="1"/>
        <end position="147"/>
    </location>
</feature>
<dbReference type="Gene3D" id="3.40.630.30">
    <property type="match status" value="1"/>
</dbReference>
<evidence type="ECO:0000256" key="2">
    <source>
        <dbReference type="ARBA" id="ARBA00023315"/>
    </source>
</evidence>
<dbReference type="PROSITE" id="PS51186">
    <property type="entry name" value="GNAT"/>
    <property type="match status" value="1"/>
</dbReference>